<comment type="caution">
    <text evidence="2">The sequence shown here is derived from an EMBL/GenBank/DDBJ whole genome shotgun (WGS) entry which is preliminary data.</text>
</comment>
<sequence>NRKAVGSKWVFRVKTDADGTVETHKARLVAQGFSQTFGDDYDETFSPVARFESVRTVIALAAQHGLKLHQMDVTTAFLNGDLKEEVYMKQPEGFIEKGKEQLVCRLRRSIYDLKQSPCCWNSVLDRKLKNMGFVQTTDDPCIYIKEEGGEIFIIAMYVDDILLAGKNGQKINEVKQALAEQFQMKDMGQLHYFLGVKVIQKPDSKEIWIGQEAYTKSVLERFGMESSKPARTPVNPGTKLKKAADESQRVDQVNYQCAVGHLLYLSWSWAGDLDDRKSTSGYVFQISNAAISWRSKKQSCVALSNAEPEYMALQVQPKKQFGYNNF</sequence>
<proteinExistence type="predicted"/>
<reference evidence="2" key="1">
    <citation type="submission" date="2020-04" db="EMBL/GenBank/DDBJ databases">
        <authorList>
            <person name="Alioto T."/>
            <person name="Alioto T."/>
            <person name="Gomez Garrido J."/>
        </authorList>
    </citation>
    <scope>NUCLEOTIDE SEQUENCE</scope>
    <source>
        <strain evidence="2">A484AB</strain>
    </source>
</reference>
<protein>
    <recommendedName>
        <fullName evidence="1">Reverse transcriptase Ty1/copia-type domain-containing protein</fullName>
    </recommendedName>
</protein>
<organism evidence="2 3">
    <name type="scientific">Paramuricea clavata</name>
    <name type="common">Red gorgonian</name>
    <name type="synonym">Violescent sea-whip</name>
    <dbReference type="NCBI Taxonomy" id="317549"/>
    <lineage>
        <taxon>Eukaryota</taxon>
        <taxon>Metazoa</taxon>
        <taxon>Cnidaria</taxon>
        <taxon>Anthozoa</taxon>
        <taxon>Octocorallia</taxon>
        <taxon>Malacalcyonacea</taxon>
        <taxon>Plexauridae</taxon>
        <taxon>Paramuricea</taxon>
    </lineage>
</organism>
<accession>A0A6S7HUF2</accession>
<dbReference type="PANTHER" id="PTHR11439">
    <property type="entry name" value="GAG-POL-RELATED RETROTRANSPOSON"/>
    <property type="match status" value="1"/>
</dbReference>
<name>A0A6S7HUF2_PARCT</name>
<dbReference type="SUPFAM" id="SSF56672">
    <property type="entry name" value="DNA/RNA polymerases"/>
    <property type="match status" value="1"/>
</dbReference>
<evidence type="ECO:0000259" key="1">
    <source>
        <dbReference type="Pfam" id="PF07727"/>
    </source>
</evidence>
<dbReference type="AlphaFoldDB" id="A0A6S7HUF2"/>
<feature type="domain" description="Reverse transcriptase Ty1/copia-type" evidence="1">
    <location>
        <begin position="1"/>
        <end position="235"/>
    </location>
</feature>
<feature type="non-terminal residue" evidence="2">
    <location>
        <position position="1"/>
    </location>
</feature>
<dbReference type="EMBL" id="CACRXK020006283">
    <property type="protein sequence ID" value="CAB4008956.1"/>
    <property type="molecule type" value="Genomic_DNA"/>
</dbReference>
<dbReference type="OrthoDB" id="430476at2759"/>
<dbReference type="PANTHER" id="PTHR11439:SF483">
    <property type="entry name" value="PEPTIDE SYNTHASE GLIP-LIKE, PUTATIVE (AFU_ORTHOLOGUE AFUA_3G12920)-RELATED"/>
    <property type="match status" value="1"/>
</dbReference>
<dbReference type="Proteomes" id="UP001152795">
    <property type="component" value="Unassembled WGS sequence"/>
</dbReference>
<gene>
    <name evidence="2" type="ORF">PACLA_8A082629</name>
</gene>
<dbReference type="InterPro" id="IPR043502">
    <property type="entry name" value="DNA/RNA_pol_sf"/>
</dbReference>
<evidence type="ECO:0000313" key="3">
    <source>
        <dbReference type="Proteomes" id="UP001152795"/>
    </source>
</evidence>
<dbReference type="InterPro" id="IPR013103">
    <property type="entry name" value="RVT_2"/>
</dbReference>
<evidence type="ECO:0000313" key="2">
    <source>
        <dbReference type="EMBL" id="CAB4008956.1"/>
    </source>
</evidence>
<dbReference type="CDD" id="cd09272">
    <property type="entry name" value="RNase_HI_RT_Ty1"/>
    <property type="match status" value="1"/>
</dbReference>
<dbReference type="Pfam" id="PF07727">
    <property type="entry name" value="RVT_2"/>
    <property type="match status" value="1"/>
</dbReference>
<keyword evidence="3" id="KW-1185">Reference proteome</keyword>